<feature type="compositionally biased region" description="Low complexity" evidence="1">
    <location>
        <begin position="57"/>
        <end position="74"/>
    </location>
</feature>
<feature type="region of interest" description="Disordered" evidence="1">
    <location>
        <begin position="57"/>
        <end position="118"/>
    </location>
</feature>
<sequence length="653" mass="67261">MAAPSSSDIAAAARVLQDALDGGVDLAIHFGSWTRLQRRALAVALGASEAAYADAKAAASTPPVKRAPAVKPAPQMTNPSVESSPARGDASAGISTGSAGGGHVGARHSGAFGKSPPADAKQVEHLGFATAQAFYEATGRGELPAPAVPAAAPPAPPGPDTGGVDLARAAEDLEFVVNGQEAECVPAPYSPELANATDPARCPNSVAAAVAVALPSVEALATGFDMAQYSHVLQAVSEADAGPFSSDVAPVLGRFLSWISLKSALPGFTRAAGALNGTEMQQLSLAFAVFMERFSWEGDLTTPLAAALTSVEALRATVGDGDPDLEHETALLSPLAVCVGAELWELAVAAVQLARDGISLKHASMVLGQAAFLTRQAAGIWAIGSLALEAAAYAAKGQVHVSSYGHESTSPLGFSADEASEAVYKVAGSTGFPGLLAAAWMSSLQNPSSSAVRANTAALALAMPLGSFGWQSEKASSSQCLNGAAGGGVICEVYLAQRHLRPPIGPHPRQIRSEPCLTENFTCDAFCTNQSSTVLPPAQFDLPSADKVSGLYHRCIVNLRHRKFHGSGSTVSTCLYSLQTCWWKQRKRASADPTFQWHGAPRFFLTHAATLLRYRQGASLSAGSGLATKQTHAEGKDLAGMDEDGGGRGRLAH</sequence>
<comment type="caution">
    <text evidence="2">The sequence shown here is derived from an EMBL/GenBank/DDBJ whole genome shotgun (WGS) entry which is preliminary data.</text>
</comment>
<dbReference type="AlphaFoldDB" id="A0A1Q9DEI5"/>
<evidence type="ECO:0000256" key="1">
    <source>
        <dbReference type="SAM" id="MobiDB-lite"/>
    </source>
</evidence>
<organism evidence="2 3">
    <name type="scientific">Symbiodinium microadriaticum</name>
    <name type="common">Dinoflagellate</name>
    <name type="synonym">Zooxanthella microadriatica</name>
    <dbReference type="NCBI Taxonomy" id="2951"/>
    <lineage>
        <taxon>Eukaryota</taxon>
        <taxon>Sar</taxon>
        <taxon>Alveolata</taxon>
        <taxon>Dinophyceae</taxon>
        <taxon>Suessiales</taxon>
        <taxon>Symbiodiniaceae</taxon>
        <taxon>Symbiodinium</taxon>
    </lineage>
</organism>
<evidence type="ECO:0000313" key="3">
    <source>
        <dbReference type="Proteomes" id="UP000186817"/>
    </source>
</evidence>
<feature type="compositionally biased region" description="Low complexity" evidence="1">
    <location>
        <begin position="88"/>
        <end position="97"/>
    </location>
</feature>
<keyword evidence="3" id="KW-1185">Reference proteome</keyword>
<dbReference type="EMBL" id="LSRX01000576">
    <property type="protein sequence ID" value="OLP93567.1"/>
    <property type="molecule type" value="Genomic_DNA"/>
</dbReference>
<name>A0A1Q9DEI5_SYMMI</name>
<feature type="region of interest" description="Disordered" evidence="1">
    <location>
        <begin position="625"/>
        <end position="653"/>
    </location>
</feature>
<evidence type="ECO:0000313" key="2">
    <source>
        <dbReference type="EMBL" id="OLP93567.1"/>
    </source>
</evidence>
<dbReference type="OrthoDB" id="10315532at2759"/>
<accession>A0A1Q9DEI5</accession>
<dbReference type="Proteomes" id="UP000186817">
    <property type="component" value="Unassembled WGS sequence"/>
</dbReference>
<reference evidence="2 3" key="1">
    <citation type="submission" date="2016-02" db="EMBL/GenBank/DDBJ databases">
        <title>Genome analysis of coral dinoflagellate symbionts highlights evolutionary adaptations to a symbiotic lifestyle.</title>
        <authorList>
            <person name="Aranda M."/>
            <person name="Li Y."/>
            <person name="Liew Y.J."/>
            <person name="Baumgarten S."/>
            <person name="Simakov O."/>
            <person name="Wilson M."/>
            <person name="Piel J."/>
            <person name="Ashoor H."/>
            <person name="Bougouffa S."/>
            <person name="Bajic V.B."/>
            <person name="Ryu T."/>
            <person name="Ravasi T."/>
            <person name="Bayer T."/>
            <person name="Micklem G."/>
            <person name="Kim H."/>
            <person name="Bhak J."/>
            <person name="Lajeunesse T.C."/>
            <person name="Voolstra C.R."/>
        </authorList>
    </citation>
    <scope>NUCLEOTIDE SEQUENCE [LARGE SCALE GENOMIC DNA]</scope>
    <source>
        <strain evidence="2 3">CCMP2467</strain>
    </source>
</reference>
<gene>
    <name evidence="2" type="ORF">AK812_SmicGene24516</name>
</gene>
<protein>
    <submittedName>
        <fullName evidence="2">Uncharacterized protein</fullName>
    </submittedName>
</protein>
<proteinExistence type="predicted"/>